<dbReference type="Proteomes" id="UP000682788">
    <property type="component" value="Segment"/>
</dbReference>
<protein>
    <submittedName>
        <fullName evidence="1">Putative M protein</fullName>
    </submittedName>
</protein>
<sequence>MSISSLSWFSVSIKSKNSSLEYKAKGKFRVKSVETLSGNIEDLLIAGGCSSETADIMRAMIAQKMIPRYHDMFTSAIMGPHTKRINFVFPDMIVSASDTPMTIRREHVTAIGKKGSIDGVQFTSNFDIDIVINPLPADGIEELLEAKPEWFLGKLDLKNQIVESVNDNAGSTSRKGNSSEQIKI</sequence>
<organism evidence="1">
    <name type="scientific">Cytorhabdovirus fragariarugosus</name>
    <dbReference type="NCBI Taxonomy" id="1985706"/>
    <lineage>
        <taxon>Viruses</taxon>
        <taxon>Riboviria</taxon>
        <taxon>Orthornavirae</taxon>
        <taxon>Negarnaviricota</taxon>
        <taxon>Haploviricotina</taxon>
        <taxon>Monjiviricetes</taxon>
        <taxon>Mononegavirales</taxon>
        <taxon>Rhabdoviridae</taxon>
        <taxon>Betarhabdovirinae</taxon>
        <taxon>Alphacytorhabdovirus</taxon>
        <taxon>Alphacytorhabdovirus fragariarugosus</taxon>
    </lineage>
</organism>
<proteinExistence type="predicted"/>
<name>A0A2U8J9E9_9RHAB</name>
<dbReference type="EMBL" id="MH129615">
    <property type="protein sequence ID" value="AWK49430.1"/>
    <property type="molecule type" value="Viral_cRNA"/>
</dbReference>
<evidence type="ECO:0000313" key="1">
    <source>
        <dbReference type="EMBL" id="AWK49430.1"/>
    </source>
</evidence>
<dbReference type="KEGG" id="vg:80535731"/>
<evidence type="ECO:0000313" key="2">
    <source>
        <dbReference type="Proteomes" id="UP000682788"/>
    </source>
</evidence>
<dbReference type="RefSeq" id="YP_010797746.1">
    <property type="nucleotide sequence ID" value="NC_076239.1"/>
</dbReference>
<keyword evidence="2" id="KW-1185">Reference proteome</keyword>
<accession>A0A2U8J9E9</accession>
<dbReference type="GeneID" id="80535731"/>
<reference evidence="1" key="1">
    <citation type="journal article" date="2018" name="Arch. Virol.">
        <title>Complete genome sequences of two divergent isolates of strawberry crinkle virus coinfecting a single strawberry plant.</title>
        <authorList>
            <person name="Koloniuk I."/>
            <person name="Franova J."/>
            <person name="Sarkisova T."/>
            <person name="Pribylova J."/>
        </authorList>
    </citation>
    <scope>NUCLEOTIDE SEQUENCE</scope>
    <source>
        <strain evidence="1">A</strain>
    </source>
</reference>